<comment type="caution">
    <text evidence="16">Lacks conserved residue(s) required for the propagation of feature annotation.</text>
</comment>
<comment type="cofactor">
    <cofactor evidence="2">
        <name>K(+)</name>
        <dbReference type="ChEBI" id="CHEBI:29103"/>
    </cofactor>
</comment>
<keyword evidence="11 16" id="KW-0067">ATP-binding</keyword>
<keyword evidence="8 16" id="KW-0808">Transferase</keyword>
<dbReference type="NCBIfam" id="TIGR00671">
    <property type="entry name" value="baf"/>
    <property type="match status" value="1"/>
</dbReference>
<comment type="cofactor">
    <cofactor evidence="16">
        <name>NH4(+)</name>
        <dbReference type="ChEBI" id="CHEBI:28938"/>
    </cofactor>
    <cofactor evidence="16">
        <name>K(+)</name>
        <dbReference type="ChEBI" id="CHEBI:29103"/>
    </cofactor>
    <text evidence="16">A monovalent cation. Ammonium or potassium.</text>
</comment>
<dbReference type="Pfam" id="PF03309">
    <property type="entry name" value="Pan_kinase"/>
    <property type="match status" value="1"/>
</dbReference>
<feature type="binding site" evidence="16">
    <location>
        <begin position="5"/>
        <end position="12"/>
    </location>
    <ligand>
        <name>ATP</name>
        <dbReference type="ChEBI" id="CHEBI:30616"/>
    </ligand>
</feature>
<keyword evidence="9 16" id="KW-0547">Nucleotide-binding</keyword>
<feature type="binding site" evidence="16">
    <location>
        <begin position="110"/>
        <end position="113"/>
    </location>
    <ligand>
        <name>substrate</name>
    </ligand>
</feature>
<comment type="subcellular location">
    <subcellularLocation>
        <location evidence="3 16">Cytoplasm</location>
    </subcellularLocation>
</comment>
<dbReference type="SUPFAM" id="SSF53067">
    <property type="entry name" value="Actin-like ATPase domain"/>
    <property type="match status" value="2"/>
</dbReference>
<dbReference type="EMBL" id="CP098251">
    <property type="protein sequence ID" value="WAV91444.1"/>
    <property type="molecule type" value="Genomic_DNA"/>
</dbReference>
<dbReference type="Proteomes" id="UP001164819">
    <property type="component" value="Chromosome"/>
</dbReference>
<evidence type="ECO:0000256" key="9">
    <source>
        <dbReference type="ARBA" id="ARBA00022741"/>
    </source>
</evidence>
<evidence type="ECO:0000256" key="3">
    <source>
        <dbReference type="ARBA" id="ARBA00004496"/>
    </source>
</evidence>
<accession>A0A9E9L867</accession>
<feature type="binding site" evidence="16">
    <location>
        <position position="103"/>
    </location>
    <ligand>
        <name>substrate</name>
    </ligand>
</feature>
<comment type="similarity">
    <text evidence="14 16">Belongs to the type III pantothenate kinase family.</text>
</comment>
<feature type="binding site" evidence="16">
    <location>
        <position position="136"/>
    </location>
    <ligand>
        <name>ATP</name>
        <dbReference type="ChEBI" id="CHEBI:30616"/>
    </ligand>
</feature>
<evidence type="ECO:0000256" key="2">
    <source>
        <dbReference type="ARBA" id="ARBA00001958"/>
    </source>
</evidence>
<dbReference type="PANTHER" id="PTHR34265">
    <property type="entry name" value="TYPE III PANTOTHENATE KINASE"/>
    <property type="match status" value="1"/>
</dbReference>
<keyword evidence="7 16" id="KW-0963">Cytoplasm</keyword>
<organism evidence="17">
    <name type="scientific">Oxalobacter aliiformigenes</name>
    <dbReference type="NCBI Taxonomy" id="2946593"/>
    <lineage>
        <taxon>Bacteria</taxon>
        <taxon>Pseudomonadati</taxon>
        <taxon>Pseudomonadota</taxon>
        <taxon>Betaproteobacteria</taxon>
        <taxon>Burkholderiales</taxon>
        <taxon>Oxalobacteraceae</taxon>
        <taxon>Oxalobacter</taxon>
    </lineage>
</organism>
<keyword evidence="10 16" id="KW-0418">Kinase</keyword>
<evidence type="ECO:0000256" key="13">
    <source>
        <dbReference type="ARBA" id="ARBA00022993"/>
    </source>
</evidence>
<evidence type="ECO:0000256" key="14">
    <source>
        <dbReference type="ARBA" id="ARBA00038036"/>
    </source>
</evidence>
<proteinExistence type="inferred from homology"/>
<dbReference type="CDD" id="cd24015">
    <property type="entry name" value="ASKHA_NBD_PanK-III"/>
    <property type="match status" value="1"/>
</dbReference>
<comment type="subunit">
    <text evidence="5 16">Homodimer.</text>
</comment>
<dbReference type="RefSeq" id="WP_269283713.1">
    <property type="nucleotide sequence ID" value="NZ_CP098251.1"/>
</dbReference>
<protein>
    <recommendedName>
        <fullName evidence="15 16">Type III pantothenate kinase</fullName>
        <ecNumber evidence="6 16">2.7.1.33</ecNumber>
    </recommendedName>
    <alternativeName>
        <fullName evidence="16">PanK-III</fullName>
    </alternativeName>
    <alternativeName>
        <fullName evidence="16">Pantothenic acid kinase</fullName>
    </alternativeName>
</protein>
<dbReference type="InterPro" id="IPR004619">
    <property type="entry name" value="Type_III_PanK"/>
</dbReference>
<gene>
    <name evidence="16" type="primary">coaX</name>
    <name evidence="17" type="ORF">NB646_01365</name>
</gene>
<name>A0A9E9L867_9BURK</name>
<dbReference type="GO" id="GO:0005524">
    <property type="term" value="F:ATP binding"/>
    <property type="evidence" value="ECO:0007669"/>
    <property type="project" value="UniProtKB-UniRule"/>
</dbReference>
<evidence type="ECO:0000256" key="11">
    <source>
        <dbReference type="ARBA" id="ARBA00022840"/>
    </source>
</evidence>
<dbReference type="Gene3D" id="3.30.420.40">
    <property type="match status" value="2"/>
</dbReference>
<dbReference type="PANTHER" id="PTHR34265:SF1">
    <property type="entry name" value="TYPE III PANTOTHENATE KINASE"/>
    <property type="match status" value="1"/>
</dbReference>
<keyword evidence="13 16" id="KW-0173">Coenzyme A biosynthesis</keyword>
<evidence type="ECO:0000256" key="15">
    <source>
        <dbReference type="ARBA" id="ARBA00040883"/>
    </source>
</evidence>
<reference evidence="17" key="1">
    <citation type="journal article" date="2022" name="Front. Microbiol.">
        <title>New perspectives on an old grouping: The genomic and phenotypic variability of Oxalobacter formigenes and the implications for calcium oxalate stone prevention.</title>
        <authorList>
            <person name="Chmiel J.A."/>
            <person name="Carr C."/>
            <person name="Stuivenberg G.A."/>
            <person name="Venema R."/>
            <person name="Chanyi R.M."/>
            <person name="Al K.F."/>
            <person name="Giguere D."/>
            <person name="Say H."/>
            <person name="Akouris P.P."/>
            <person name="Dominguez Romero S.A."/>
            <person name="Kwong A."/>
            <person name="Tai V."/>
            <person name="Koval S.F."/>
            <person name="Razvi H."/>
            <person name="Bjazevic J."/>
            <person name="Burton J.P."/>
        </authorList>
    </citation>
    <scope>NUCLEOTIDE SEQUENCE</scope>
    <source>
        <strain evidence="17">OxK</strain>
    </source>
</reference>
<comment type="catalytic activity">
    <reaction evidence="1 16">
        <text>(R)-pantothenate + ATP = (R)-4'-phosphopantothenate + ADP + H(+)</text>
        <dbReference type="Rhea" id="RHEA:16373"/>
        <dbReference type="ChEBI" id="CHEBI:10986"/>
        <dbReference type="ChEBI" id="CHEBI:15378"/>
        <dbReference type="ChEBI" id="CHEBI:29032"/>
        <dbReference type="ChEBI" id="CHEBI:30616"/>
        <dbReference type="ChEBI" id="CHEBI:456216"/>
        <dbReference type="EC" id="2.7.1.33"/>
    </reaction>
</comment>
<evidence type="ECO:0000313" key="17">
    <source>
        <dbReference type="EMBL" id="WAV91444.1"/>
    </source>
</evidence>
<dbReference type="GO" id="GO:0005737">
    <property type="term" value="C:cytoplasm"/>
    <property type="evidence" value="ECO:0007669"/>
    <property type="project" value="UniProtKB-SubCell"/>
</dbReference>
<evidence type="ECO:0000256" key="6">
    <source>
        <dbReference type="ARBA" id="ARBA00012102"/>
    </source>
</evidence>
<evidence type="ECO:0000256" key="16">
    <source>
        <dbReference type="HAMAP-Rule" id="MF_01274"/>
    </source>
</evidence>
<dbReference type="GO" id="GO:0015937">
    <property type="term" value="P:coenzyme A biosynthetic process"/>
    <property type="evidence" value="ECO:0007669"/>
    <property type="project" value="UniProtKB-UniRule"/>
</dbReference>
<dbReference type="AlphaFoldDB" id="A0A9E9L867"/>
<dbReference type="GO" id="GO:0004594">
    <property type="term" value="F:pantothenate kinase activity"/>
    <property type="evidence" value="ECO:0007669"/>
    <property type="project" value="UniProtKB-UniRule"/>
</dbReference>
<dbReference type="HAMAP" id="MF_01274">
    <property type="entry name" value="Pantothen_kinase_3"/>
    <property type="match status" value="1"/>
</dbReference>
<sequence>MLLVDAGNTFIKWARPNPDQIFNPESVSWKNFGAVRHHELAALKSAWKKLHEEKPIQHILISNVAGQYLGNILFEFLTTLKPAPLKIEWFYSRPSLGGVKNTYLDYRKLGSDRFASMIGAHSLFPDKALVIVTAGTATTIDTLSPDGTFLGGMILPGLKLMAESLAQNTAQLPDINQMNNESAVFANNTGDAILSGCLNAQAGAIERAVMTQSRQFPGVLCLLSGGAARYIAPNLPIPFRIIDNLVLIGLHTFSVQNIS</sequence>
<evidence type="ECO:0000256" key="10">
    <source>
        <dbReference type="ARBA" id="ARBA00022777"/>
    </source>
</evidence>
<dbReference type="InterPro" id="IPR043129">
    <property type="entry name" value="ATPase_NBD"/>
</dbReference>
<feature type="active site" description="Proton acceptor" evidence="16">
    <location>
        <position position="112"/>
    </location>
</feature>
<keyword evidence="12 16" id="KW-0630">Potassium</keyword>
<evidence type="ECO:0000256" key="8">
    <source>
        <dbReference type="ARBA" id="ARBA00022679"/>
    </source>
</evidence>
<evidence type="ECO:0000256" key="12">
    <source>
        <dbReference type="ARBA" id="ARBA00022958"/>
    </source>
</evidence>
<evidence type="ECO:0000256" key="5">
    <source>
        <dbReference type="ARBA" id="ARBA00011738"/>
    </source>
</evidence>
<dbReference type="EC" id="2.7.1.33" evidence="6 16"/>
<evidence type="ECO:0000256" key="4">
    <source>
        <dbReference type="ARBA" id="ARBA00005225"/>
    </source>
</evidence>
<evidence type="ECO:0000256" key="1">
    <source>
        <dbReference type="ARBA" id="ARBA00001206"/>
    </source>
</evidence>
<comment type="pathway">
    <text evidence="4 16">Cofactor biosynthesis; coenzyme A biosynthesis; CoA from (R)-pantothenate: step 1/5.</text>
</comment>
<feature type="binding site" evidence="16">
    <location>
        <position position="189"/>
    </location>
    <ligand>
        <name>substrate</name>
    </ligand>
</feature>
<evidence type="ECO:0000256" key="7">
    <source>
        <dbReference type="ARBA" id="ARBA00022490"/>
    </source>
</evidence>
<comment type="function">
    <text evidence="16">Catalyzes the phosphorylation of pantothenate (Pan), the first step in CoA biosynthesis.</text>
</comment>